<protein>
    <submittedName>
        <fullName evidence="1">Uncharacterized protein</fullName>
    </submittedName>
</protein>
<evidence type="ECO:0000313" key="1">
    <source>
        <dbReference type="EMBL" id="KAH7940734.1"/>
    </source>
</evidence>
<dbReference type="Proteomes" id="UP000821865">
    <property type="component" value="Chromosome 7"/>
</dbReference>
<gene>
    <name evidence="1" type="ORF">HPB49_005054</name>
</gene>
<dbReference type="EMBL" id="CM023476">
    <property type="protein sequence ID" value="KAH7940734.1"/>
    <property type="molecule type" value="Genomic_DNA"/>
</dbReference>
<organism evidence="1 2">
    <name type="scientific">Dermacentor silvarum</name>
    <name type="common">Tick</name>
    <dbReference type="NCBI Taxonomy" id="543639"/>
    <lineage>
        <taxon>Eukaryota</taxon>
        <taxon>Metazoa</taxon>
        <taxon>Ecdysozoa</taxon>
        <taxon>Arthropoda</taxon>
        <taxon>Chelicerata</taxon>
        <taxon>Arachnida</taxon>
        <taxon>Acari</taxon>
        <taxon>Parasitiformes</taxon>
        <taxon>Ixodida</taxon>
        <taxon>Ixodoidea</taxon>
        <taxon>Ixodidae</taxon>
        <taxon>Rhipicephalinae</taxon>
        <taxon>Dermacentor</taxon>
    </lineage>
</organism>
<name>A0ACB8CDB9_DERSI</name>
<accession>A0ACB8CDB9</accession>
<reference evidence="1" key="1">
    <citation type="submission" date="2020-05" db="EMBL/GenBank/DDBJ databases">
        <title>Large-scale comparative analyses of tick genomes elucidate their genetic diversity and vector capacities.</title>
        <authorList>
            <person name="Jia N."/>
            <person name="Wang J."/>
            <person name="Shi W."/>
            <person name="Du L."/>
            <person name="Sun Y."/>
            <person name="Zhan W."/>
            <person name="Jiang J."/>
            <person name="Wang Q."/>
            <person name="Zhang B."/>
            <person name="Ji P."/>
            <person name="Sakyi L.B."/>
            <person name="Cui X."/>
            <person name="Yuan T."/>
            <person name="Jiang B."/>
            <person name="Yang W."/>
            <person name="Lam T.T.-Y."/>
            <person name="Chang Q."/>
            <person name="Ding S."/>
            <person name="Wang X."/>
            <person name="Zhu J."/>
            <person name="Ruan X."/>
            <person name="Zhao L."/>
            <person name="Wei J."/>
            <person name="Que T."/>
            <person name="Du C."/>
            <person name="Cheng J."/>
            <person name="Dai P."/>
            <person name="Han X."/>
            <person name="Huang E."/>
            <person name="Gao Y."/>
            <person name="Liu J."/>
            <person name="Shao H."/>
            <person name="Ye R."/>
            <person name="Li L."/>
            <person name="Wei W."/>
            <person name="Wang X."/>
            <person name="Wang C."/>
            <person name="Yang T."/>
            <person name="Huo Q."/>
            <person name="Li W."/>
            <person name="Guo W."/>
            <person name="Chen H."/>
            <person name="Zhou L."/>
            <person name="Ni X."/>
            <person name="Tian J."/>
            <person name="Zhou Y."/>
            <person name="Sheng Y."/>
            <person name="Liu T."/>
            <person name="Pan Y."/>
            <person name="Xia L."/>
            <person name="Li J."/>
            <person name="Zhao F."/>
            <person name="Cao W."/>
        </authorList>
    </citation>
    <scope>NUCLEOTIDE SEQUENCE</scope>
    <source>
        <strain evidence="1">Dsil-2018</strain>
    </source>
</reference>
<proteinExistence type="predicted"/>
<evidence type="ECO:0000313" key="2">
    <source>
        <dbReference type="Proteomes" id="UP000821865"/>
    </source>
</evidence>
<sequence>MEVRYCPRCPFFSSQFTKVINHIGVVHSAEANFSVFCGIGGCANTHANFSSYRSHLYRRHRTLLEDTGSSLQHRSHGDASNADHSDQMDSECFLQETDPEPMEPESCGIQDELPNDSPHTRTANRNADFQCFLEEAKTAIWKFFFNATELHNLSHAAVEKLFSELQLVFELVMKAYANEIAHAVRASGAARELDLLLRCSFVPELFKWLDKKRARDKRDLDAVCNFEYGPNDAKNKAVEINATFLTSNACLKGTASSKWCLLRFLPLILGDRIPEGNKDWELLLQYREIVDIVFAPEIPAERLAYLDVLVQSFLTDFAERYGPSTVTPKLHYMVHYGRFVREVGPLKNFWAMRFEAKHQYFKKMAACVKNFKNLTFTLAKRHQLKLSYELHSCQLYEGLRTAQSRPADWGMLPECAKQRLPKTVHEVQHATLDRRKYICGSVLVSHDGEFPEFYEIQSLLVASGELYILASTLLIDHFDRHRFCYCVKRSQEKQLHRATAEKFEYCLLDLYKNEFIVPKWEVCTVLTAYEVEQIGKHRRRLRYPALAKIRQ</sequence>
<comment type="caution">
    <text evidence="1">The sequence shown here is derived from an EMBL/GenBank/DDBJ whole genome shotgun (WGS) entry which is preliminary data.</text>
</comment>
<keyword evidence="2" id="KW-1185">Reference proteome</keyword>